<dbReference type="InterPro" id="IPR010994">
    <property type="entry name" value="RuvA_2-like"/>
</dbReference>
<dbReference type="NCBIfam" id="TIGR00084">
    <property type="entry name" value="ruvA"/>
    <property type="match status" value="1"/>
</dbReference>
<dbReference type="InterPro" id="IPR000085">
    <property type="entry name" value="RuvA"/>
</dbReference>
<feature type="region of interest" description="Domain I" evidence="6">
    <location>
        <begin position="1"/>
        <end position="64"/>
    </location>
</feature>
<reference evidence="8" key="1">
    <citation type="submission" date="2020-10" db="EMBL/GenBank/DDBJ databases">
        <authorList>
            <person name="Gilroy R."/>
        </authorList>
    </citation>
    <scope>NUCLEOTIDE SEQUENCE</scope>
    <source>
        <strain evidence="8">ChiSjej1B19-3389</strain>
    </source>
</reference>
<evidence type="ECO:0000259" key="7">
    <source>
        <dbReference type="SMART" id="SM00278"/>
    </source>
</evidence>
<reference evidence="8" key="2">
    <citation type="journal article" date="2021" name="PeerJ">
        <title>Extensive microbial diversity within the chicken gut microbiome revealed by metagenomics and culture.</title>
        <authorList>
            <person name="Gilroy R."/>
            <person name="Ravi A."/>
            <person name="Getino M."/>
            <person name="Pursley I."/>
            <person name="Horton D.L."/>
            <person name="Alikhan N.F."/>
            <person name="Baker D."/>
            <person name="Gharbi K."/>
            <person name="Hall N."/>
            <person name="Watson M."/>
            <person name="Adriaenssens E.M."/>
            <person name="Foster-Nyarko E."/>
            <person name="Jarju S."/>
            <person name="Secka A."/>
            <person name="Antonio M."/>
            <person name="Oren A."/>
            <person name="Chaudhuri R.R."/>
            <person name="La Ragione R."/>
            <person name="Hildebrand F."/>
            <person name="Pallen M.J."/>
        </authorList>
    </citation>
    <scope>NUCLEOTIDE SEQUENCE</scope>
    <source>
        <strain evidence="8">ChiSjej1B19-3389</strain>
    </source>
</reference>
<evidence type="ECO:0000313" key="8">
    <source>
        <dbReference type="EMBL" id="HIQ81429.1"/>
    </source>
</evidence>
<dbReference type="EMBL" id="DVFW01000048">
    <property type="protein sequence ID" value="HIQ81429.1"/>
    <property type="molecule type" value="Genomic_DNA"/>
</dbReference>
<gene>
    <name evidence="6 8" type="primary">ruvA</name>
    <name evidence="8" type="ORF">IAD32_09200</name>
</gene>
<dbReference type="GO" id="GO:0006281">
    <property type="term" value="P:DNA repair"/>
    <property type="evidence" value="ECO:0007669"/>
    <property type="project" value="UniProtKB-UniRule"/>
</dbReference>
<dbReference type="GO" id="GO:0005737">
    <property type="term" value="C:cytoplasm"/>
    <property type="evidence" value="ECO:0007669"/>
    <property type="project" value="UniProtKB-SubCell"/>
</dbReference>
<comment type="domain">
    <text evidence="6">Has three domains with a flexible linker between the domains II and III and assumes an 'L' shape. Domain III is highly mobile and contacts RuvB.</text>
</comment>
<dbReference type="InterPro" id="IPR003583">
    <property type="entry name" value="Hlx-hairpin-Hlx_DNA-bd_motif"/>
</dbReference>
<dbReference type="InterPro" id="IPR013849">
    <property type="entry name" value="DNA_helicase_Holl-junc_RuvA_I"/>
</dbReference>
<proteinExistence type="inferred from homology"/>
<dbReference type="SMART" id="SM00278">
    <property type="entry name" value="HhH1"/>
    <property type="match status" value="2"/>
</dbReference>
<dbReference type="GO" id="GO:0000400">
    <property type="term" value="F:four-way junction DNA binding"/>
    <property type="evidence" value="ECO:0007669"/>
    <property type="project" value="UniProtKB-UniRule"/>
</dbReference>
<comment type="caution">
    <text evidence="6">Lacks conserved residue(s) required for the propagation of feature annotation.</text>
</comment>
<feature type="region of interest" description="Domain III" evidence="6">
    <location>
        <begin position="152"/>
        <end position="199"/>
    </location>
</feature>
<protein>
    <recommendedName>
        <fullName evidence="6">Holliday junction branch migration complex subunit RuvA</fullName>
    </recommendedName>
</protein>
<evidence type="ECO:0000256" key="2">
    <source>
        <dbReference type="ARBA" id="ARBA00022763"/>
    </source>
</evidence>
<sequence length="199" mass="21226">MFYSLRGVLSHAEAGFIVIECAGVGYKCLTTLNTQRNLPKLHQEALVYTHLNVREDAVELFGFATLQELNCFKLLTAVSGVGPKAGLAILSELSPEQVAMCIAANDSKTITRAQGVGPKLAQRIVLELKDKVSGFTANLASIQPETAQPFAQDNIQKAVEALSVLGYGSADVMPVLSGLDFTLSVEQMIAAVLKEMGKG</sequence>
<dbReference type="GO" id="GO:0005524">
    <property type="term" value="F:ATP binding"/>
    <property type="evidence" value="ECO:0007669"/>
    <property type="project" value="InterPro"/>
</dbReference>
<evidence type="ECO:0000256" key="3">
    <source>
        <dbReference type="ARBA" id="ARBA00023125"/>
    </source>
</evidence>
<comment type="function">
    <text evidence="6">The RuvA-RuvB-RuvC complex processes Holliday junction (HJ) DNA during genetic recombination and DNA repair, while the RuvA-RuvB complex plays an important role in the rescue of blocked DNA replication forks via replication fork reversal (RFR). RuvA specifically binds to HJ cruciform DNA, conferring on it an open structure. The RuvB hexamer acts as an ATP-dependent pump, pulling dsDNA into and through the RuvAB complex. HJ branch migration allows RuvC to scan DNA until it finds its consensus sequence, where it cleaves and resolves the cruciform DNA.</text>
</comment>
<feature type="domain" description="Helix-hairpin-helix DNA-binding motif class 1" evidence="7">
    <location>
        <begin position="108"/>
        <end position="127"/>
    </location>
</feature>
<dbReference type="GO" id="GO:0009378">
    <property type="term" value="F:four-way junction helicase activity"/>
    <property type="evidence" value="ECO:0007669"/>
    <property type="project" value="InterPro"/>
</dbReference>
<dbReference type="GO" id="GO:0048476">
    <property type="term" value="C:Holliday junction resolvase complex"/>
    <property type="evidence" value="ECO:0007669"/>
    <property type="project" value="UniProtKB-UniRule"/>
</dbReference>
<dbReference type="Gene3D" id="1.10.150.20">
    <property type="entry name" value="5' to 3' exonuclease, C-terminal subdomain"/>
    <property type="match status" value="1"/>
</dbReference>
<keyword evidence="4 6" id="KW-0233">DNA recombination</keyword>
<dbReference type="HAMAP" id="MF_00031">
    <property type="entry name" value="DNA_HJ_migration_RuvA"/>
    <property type="match status" value="1"/>
</dbReference>
<evidence type="ECO:0000256" key="5">
    <source>
        <dbReference type="ARBA" id="ARBA00023204"/>
    </source>
</evidence>
<keyword evidence="8" id="KW-0378">Hydrolase</keyword>
<comment type="caution">
    <text evidence="8">The sequence shown here is derived from an EMBL/GenBank/DDBJ whole genome shotgun (WGS) entry which is preliminary data.</text>
</comment>
<dbReference type="GO" id="GO:0016787">
    <property type="term" value="F:hydrolase activity"/>
    <property type="evidence" value="ECO:0007669"/>
    <property type="project" value="UniProtKB-KW"/>
</dbReference>
<evidence type="ECO:0000256" key="4">
    <source>
        <dbReference type="ARBA" id="ARBA00023172"/>
    </source>
</evidence>
<dbReference type="GO" id="GO:0006310">
    <property type="term" value="P:DNA recombination"/>
    <property type="evidence" value="ECO:0007669"/>
    <property type="project" value="UniProtKB-UniRule"/>
</dbReference>
<dbReference type="Pfam" id="PF14520">
    <property type="entry name" value="HHH_5"/>
    <property type="match status" value="1"/>
</dbReference>
<dbReference type="SUPFAM" id="SSF47781">
    <property type="entry name" value="RuvA domain 2-like"/>
    <property type="match status" value="1"/>
</dbReference>
<accession>A0A9D0ZJI7</accession>
<evidence type="ECO:0000256" key="6">
    <source>
        <dbReference type="HAMAP-Rule" id="MF_00031"/>
    </source>
</evidence>
<dbReference type="AlphaFoldDB" id="A0A9D0ZJI7"/>
<comment type="similarity">
    <text evidence="6">Belongs to the RuvA family.</text>
</comment>
<dbReference type="Gene3D" id="2.40.50.140">
    <property type="entry name" value="Nucleic acid-binding proteins"/>
    <property type="match status" value="1"/>
</dbReference>
<feature type="region of interest" description="Domain II" evidence="6">
    <location>
        <begin position="65"/>
        <end position="142"/>
    </location>
</feature>
<feature type="domain" description="Helix-hairpin-helix DNA-binding motif class 1" evidence="7">
    <location>
        <begin position="73"/>
        <end position="92"/>
    </location>
</feature>
<dbReference type="Pfam" id="PF01330">
    <property type="entry name" value="RuvA_N"/>
    <property type="match status" value="1"/>
</dbReference>
<comment type="subcellular location">
    <subcellularLocation>
        <location evidence="6">Cytoplasm</location>
    </subcellularLocation>
</comment>
<comment type="subunit">
    <text evidence="6">Homotetramer. Forms an RuvA(8)-RuvB(12)-Holliday junction (HJ) complex. HJ DNA is sandwiched between 2 RuvA tetramers; dsDNA enters through RuvA and exits via RuvB. An RuvB hexamer assembles on each DNA strand where it exits the tetramer. Each RuvB hexamer is contacted by two RuvA subunits (via domain III) on 2 adjacent RuvB subunits; this complex drives branch migration. In the full resolvosome a probable DNA-RuvA(4)-RuvB(12)-RuvC(2) complex forms which resolves the HJ.</text>
</comment>
<evidence type="ECO:0000256" key="1">
    <source>
        <dbReference type="ARBA" id="ARBA00022490"/>
    </source>
</evidence>
<keyword evidence="5 6" id="KW-0234">DNA repair</keyword>
<dbReference type="InterPro" id="IPR012340">
    <property type="entry name" value="NA-bd_OB-fold"/>
</dbReference>
<evidence type="ECO:0000313" key="9">
    <source>
        <dbReference type="Proteomes" id="UP000886787"/>
    </source>
</evidence>
<dbReference type="Proteomes" id="UP000886787">
    <property type="component" value="Unassembled WGS sequence"/>
</dbReference>
<keyword evidence="3 6" id="KW-0238">DNA-binding</keyword>
<dbReference type="SUPFAM" id="SSF50249">
    <property type="entry name" value="Nucleic acid-binding proteins"/>
    <property type="match status" value="1"/>
</dbReference>
<keyword evidence="2 6" id="KW-0227">DNA damage</keyword>
<name>A0A9D0ZJI7_9FIRM</name>
<organism evidence="8 9">
    <name type="scientific">Candidatus Scatavimonas merdigallinarum</name>
    <dbReference type="NCBI Taxonomy" id="2840914"/>
    <lineage>
        <taxon>Bacteria</taxon>
        <taxon>Bacillati</taxon>
        <taxon>Bacillota</taxon>
        <taxon>Clostridia</taxon>
        <taxon>Eubacteriales</taxon>
        <taxon>Oscillospiraceae</taxon>
        <taxon>Oscillospiraceae incertae sedis</taxon>
        <taxon>Candidatus Scatavimonas</taxon>
    </lineage>
</organism>
<keyword evidence="1 6" id="KW-0963">Cytoplasm</keyword>